<dbReference type="InterPro" id="IPR002035">
    <property type="entry name" value="VWF_A"/>
</dbReference>
<accession>A0A1J5SIQ5</accession>
<keyword evidence="1" id="KW-1003">Cell membrane</keyword>
<evidence type="ECO:0000256" key="1">
    <source>
        <dbReference type="ARBA" id="ARBA00022475"/>
    </source>
</evidence>
<dbReference type="Pfam" id="PF13519">
    <property type="entry name" value="VWA_2"/>
    <property type="match status" value="1"/>
</dbReference>
<comment type="caution">
    <text evidence="7">The sequence shown here is derived from an EMBL/GenBank/DDBJ whole genome shotgun (WGS) entry which is preliminary data.</text>
</comment>
<keyword evidence="4 5" id="KW-0472">Membrane</keyword>
<feature type="transmembrane region" description="Helical" evidence="5">
    <location>
        <begin position="307"/>
        <end position="325"/>
    </location>
</feature>
<evidence type="ECO:0000256" key="2">
    <source>
        <dbReference type="ARBA" id="ARBA00022692"/>
    </source>
</evidence>
<protein>
    <submittedName>
        <fullName evidence="7">von Willebrand factor type A domain protein</fullName>
    </submittedName>
</protein>
<keyword evidence="3 5" id="KW-1133">Transmembrane helix</keyword>
<dbReference type="AlphaFoldDB" id="A0A1J5SIQ5"/>
<name>A0A1J5SIQ5_9ZZZZ</name>
<gene>
    <name evidence="7" type="ORF">GALL_95050</name>
</gene>
<dbReference type="Gene3D" id="3.40.50.410">
    <property type="entry name" value="von Willebrand factor, type A domain"/>
    <property type="match status" value="1"/>
</dbReference>
<dbReference type="PANTHER" id="PTHR22550">
    <property type="entry name" value="SPORE GERMINATION PROTEIN"/>
    <property type="match status" value="1"/>
</dbReference>
<sequence length="333" mass="36863">MPEFENIEFLFGLFILVPLVLLFVYVIRWKRSAKKKLGDIRLVDLLTKDYSPQRYRLKIIIVLLAISFGIVALCNLRKPLQIKGTKANGIDVMVALDVSKSMLSQDEKPSRLDKAKQFINQLTDKLENDRVGLIVFAGQAYLQMPLTADATATKMYVANASPDFVAVQGTNLSAALQLSDASLDTKEKKYKTVILITDGEDHEDKAVDVAKELADHGTVLHTIGVGSAEGSPITEPGTNEYKRDENGQTIISKLNEDLLKQLALATNGTYHQLNNTKTVSDELVTELNGMEKKAISSAGGYVEYQSFYPYFLAITVLLLIAEVFISERKLQAA</sequence>
<evidence type="ECO:0000259" key="6">
    <source>
        <dbReference type="PROSITE" id="PS50234"/>
    </source>
</evidence>
<dbReference type="InterPro" id="IPR050768">
    <property type="entry name" value="UPF0353/GerABKA_families"/>
</dbReference>
<evidence type="ECO:0000256" key="3">
    <source>
        <dbReference type="ARBA" id="ARBA00022989"/>
    </source>
</evidence>
<evidence type="ECO:0000313" key="7">
    <source>
        <dbReference type="EMBL" id="OIR08337.1"/>
    </source>
</evidence>
<reference evidence="7" key="1">
    <citation type="submission" date="2016-10" db="EMBL/GenBank/DDBJ databases">
        <title>Sequence of Gallionella enrichment culture.</title>
        <authorList>
            <person name="Poehlein A."/>
            <person name="Muehling M."/>
            <person name="Daniel R."/>
        </authorList>
    </citation>
    <scope>NUCLEOTIDE SEQUENCE</scope>
</reference>
<dbReference type="PROSITE" id="PS50234">
    <property type="entry name" value="VWFA"/>
    <property type="match status" value="1"/>
</dbReference>
<dbReference type="PANTHER" id="PTHR22550:SF5">
    <property type="entry name" value="LEUCINE ZIPPER PROTEIN 4"/>
    <property type="match status" value="1"/>
</dbReference>
<dbReference type="EMBL" id="MLJW01000032">
    <property type="protein sequence ID" value="OIR08337.1"/>
    <property type="molecule type" value="Genomic_DNA"/>
</dbReference>
<proteinExistence type="predicted"/>
<dbReference type="InterPro" id="IPR036465">
    <property type="entry name" value="vWFA_dom_sf"/>
</dbReference>
<dbReference type="SUPFAM" id="SSF53300">
    <property type="entry name" value="vWA-like"/>
    <property type="match status" value="1"/>
</dbReference>
<feature type="transmembrane region" description="Helical" evidence="5">
    <location>
        <begin position="6"/>
        <end position="27"/>
    </location>
</feature>
<evidence type="ECO:0000256" key="4">
    <source>
        <dbReference type="ARBA" id="ARBA00023136"/>
    </source>
</evidence>
<evidence type="ECO:0000256" key="5">
    <source>
        <dbReference type="SAM" id="Phobius"/>
    </source>
</evidence>
<feature type="domain" description="VWFA" evidence="6">
    <location>
        <begin position="91"/>
        <end position="287"/>
    </location>
</feature>
<feature type="transmembrane region" description="Helical" evidence="5">
    <location>
        <begin position="55"/>
        <end position="73"/>
    </location>
</feature>
<keyword evidence="2 5" id="KW-0812">Transmembrane</keyword>
<dbReference type="SMART" id="SM00327">
    <property type="entry name" value="VWA"/>
    <property type="match status" value="1"/>
</dbReference>
<organism evidence="7">
    <name type="scientific">mine drainage metagenome</name>
    <dbReference type="NCBI Taxonomy" id="410659"/>
    <lineage>
        <taxon>unclassified sequences</taxon>
        <taxon>metagenomes</taxon>
        <taxon>ecological metagenomes</taxon>
    </lineage>
</organism>